<evidence type="ECO:0000256" key="6">
    <source>
        <dbReference type="SAM" id="MobiDB-lite"/>
    </source>
</evidence>
<dbReference type="SUPFAM" id="SSF64268">
    <property type="entry name" value="PX domain"/>
    <property type="match status" value="1"/>
</dbReference>
<accession>A0ABQ8YAZ8</accession>
<dbReference type="Proteomes" id="UP001150062">
    <property type="component" value="Unassembled WGS sequence"/>
</dbReference>
<feature type="repeat" description="ANK" evidence="3">
    <location>
        <begin position="1375"/>
        <end position="1395"/>
    </location>
</feature>
<feature type="compositionally biased region" description="Basic residues" evidence="6">
    <location>
        <begin position="278"/>
        <end position="324"/>
    </location>
</feature>
<evidence type="ECO:0000256" key="1">
    <source>
        <dbReference type="ARBA" id="ARBA00022737"/>
    </source>
</evidence>
<feature type="compositionally biased region" description="Basic and acidic residues" evidence="6">
    <location>
        <begin position="372"/>
        <end position="387"/>
    </location>
</feature>
<dbReference type="PROSITE" id="PS50003">
    <property type="entry name" value="PH_DOMAIN"/>
    <property type="match status" value="1"/>
</dbReference>
<feature type="repeat" description="ARM" evidence="4">
    <location>
        <begin position="1721"/>
        <end position="1765"/>
    </location>
</feature>
<reference evidence="8" key="1">
    <citation type="submission" date="2022-08" db="EMBL/GenBank/DDBJ databases">
        <title>Novel sulfate-reducing endosymbionts in the free-living metamonad Anaeramoeba.</title>
        <authorList>
            <person name="Jerlstrom-Hultqvist J."/>
            <person name="Cepicka I."/>
            <person name="Gallot-Lavallee L."/>
            <person name="Salas-Leiva D."/>
            <person name="Curtis B.A."/>
            <person name="Zahonova K."/>
            <person name="Pipaliya S."/>
            <person name="Dacks J."/>
            <person name="Roger A.J."/>
        </authorList>
    </citation>
    <scope>NUCLEOTIDE SEQUENCE</scope>
    <source>
        <strain evidence="8">Schooner1</strain>
    </source>
</reference>
<dbReference type="InterPro" id="IPR011989">
    <property type="entry name" value="ARM-like"/>
</dbReference>
<protein>
    <submittedName>
        <fullName evidence="8">Ankyrin repeat and socs box protein</fullName>
    </submittedName>
</protein>
<feature type="compositionally biased region" description="Basic and acidic residues" evidence="6">
    <location>
        <begin position="325"/>
        <end position="353"/>
    </location>
</feature>
<evidence type="ECO:0000256" key="5">
    <source>
        <dbReference type="SAM" id="Coils"/>
    </source>
</evidence>
<dbReference type="SMART" id="SM00185">
    <property type="entry name" value="ARM"/>
    <property type="match status" value="6"/>
</dbReference>
<dbReference type="Gene3D" id="3.30.1520.10">
    <property type="entry name" value="Phox-like domain"/>
    <property type="match status" value="1"/>
</dbReference>
<dbReference type="EMBL" id="JAOAOG010000191">
    <property type="protein sequence ID" value="KAJ6241755.1"/>
    <property type="molecule type" value="Genomic_DNA"/>
</dbReference>
<proteinExistence type="predicted"/>
<feature type="coiled-coil region" evidence="5">
    <location>
        <begin position="701"/>
        <end position="728"/>
    </location>
</feature>
<dbReference type="InterPro" id="IPR000225">
    <property type="entry name" value="Armadillo"/>
</dbReference>
<feature type="compositionally biased region" description="Low complexity" evidence="6">
    <location>
        <begin position="1548"/>
        <end position="1571"/>
    </location>
</feature>
<feature type="repeat" description="ANK" evidence="3">
    <location>
        <begin position="1205"/>
        <end position="1237"/>
    </location>
</feature>
<dbReference type="InterPro" id="IPR016024">
    <property type="entry name" value="ARM-type_fold"/>
</dbReference>
<keyword evidence="5" id="KW-0175">Coiled coil</keyword>
<dbReference type="InterPro" id="IPR036770">
    <property type="entry name" value="Ankyrin_rpt-contain_sf"/>
</dbReference>
<feature type="repeat" description="ARM" evidence="4">
    <location>
        <begin position="1807"/>
        <end position="1842"/>
    </location>
</feature>
<feature type="repeat" description="ARM" evidence="4">
    <location>
        <begin position="1895"/>
        <end position="1939"/>
    </location>
</feature>
<dbReference type="SUPFAM" id="SSF48371">
    <property type="entry name" value="ARM repeat"/>
    <property type="match status" value="1"/>
</dbReference>
<feature type="region of interest" description="Disordered" evidence="6">
    <location>
        <begin position="263"/>
        <end position="353"/>
    </location>
</feature>
<dbReference type="Gene3D" id="1.25.40.20">
    <property type="entry name" value="Ankyrin repeat-containing domain"/>
    <property type="match status" value="2"/>
</dbReference>
<dbReference type="InterPro" id="IPR036871">
    <property type="entry name" value="PX_dom_sf"/>
</dbReference>
<dbReference type="Gene3D" id="1.25.10.10">
    <property type="entry name" value="Leucine-rich Repeat Variant"/>
    <property type="match status" value="2"/>
</dbReference>
<evidence type="ECO:0000313" key="9">
    <source>
        <dbReference type="Proteomes" id="UP001150062"/>
    </source>
</evidence>
<keyword evidence="9" id="KW-1185">Reference proteome</keyword>
<keyword evidence="1" id="KW-0677">Repeat</keyword>
<dbReference type="PROSITE" id="PS50088">
    <property type="entry name" value="ANK_REPEAT"/>
    <property type="match status" value="5"/>
</dbReference>
<feature type="repeat" description="ANK" evidence="3">
    <location>
        <begin position="1272"/>
        <end position="1304"/>
    </location>
</feature>
<dbReference type="SMART" id="SM00233">
    <property type="entry name" value="PH"/>
    <property type="match status" value="1"/>
</dbReference>
<dbReference type="SUPFAM" id="SSF48403">
    <property type="entry name" value="Ankyrin repeat"/>
    <property type="match status" value="2"/>
</dbReference>
<dbReference type="SMART" id="SM00248">
    <property type="entry name" value="ANK"/>
    <property type="match status" value="13"/>
</dbReference>
<feature type="domain" description="PH" evidence="7">
    <location>
        <begin position="790"/>
        <end position="902"/>
    </location>
</feature>
<keyword evidence="2 3" id="KW-0040">ANK repeat</keyword>
<feature type="region of interest" description="Disordered" evidence="6">
    <location>
        <begin position="493"/>
        <end position="512"/>
    </location>
</feature>
<dbReference type="InterPro" id="IPR001849">
    <property type="entry name" value="PH_domain"/>
</dbReference>
<evidence type="ECO:0000256" key="4">
    <source>
        <dbReference type="PROSITE-ProRule" id="PRU00259"/>
    </source>
</evidence>
<dbReference type="PROSITE" id="PS50297">
    <property type="entry name" value="ANK_REP_REGION"/>
    <property type="match status" value="3"/>
</dbReference>
<dbReference type="InterPro" id="IPR002110">
    <property type="entry name" value="Ankyrin_rpt"/>
</dbReference>
<name>A0ABQ8YAZ8_9EUKA</name>
<dbReference type="Pfam" id="PF12796">
    <property type="entry name" value="Ank_2"/>
    <property type="match status" value="4"/>
</dbReference>
<feature type="compositionally biased region" description="Basic and acidic residues" evidence="6">
    <location>
        <begin position="430"/>
        <end position="440"/>
    </location>
</feature>
<feature type="region of interest" description="Disordered" evidence="6">
    <location>
        <begin position="371"/>
        <end position="454"/>
    </location>
</feature>
<dbReference type="PANTHER" id="PTHR24126">
    <property type="entry name" value="ANKYRIN REPEAT, PH AND SEC7 DOMAIN CONTAINING PROTEIN SECG-RELATED"/>
    <property type="match status" value="1"/>
</dbReference>
<feature type="repeat" description="ANK" evidence="3">
    <location>
        <begin position="1342"/>
        <end position="1374"/>
    </location>
</feature>
<comment type="caution">
    <text evidence="8">The sequence shown here is derived from an EMBL/GenBank/DDBJ whole genome shotgun (WGS) entry which is preliminary data.</text>
</comment>
<gene>
    <name evidence="8" type="ORF">M0813_00459</name>
</gene>
<feature type="compositionally biased region" description="Basic residues" evidence="6">
    <location>
        <begin position="12"/>
        <end position="34"/>
    </location>
</feature>
<feature type="region of interest" description="Disordered" evidence="6">
    <location>
        <begin position="1"/>
        <end position="50"/>
    </location>
</feature>
<feature type="region of interest" description="Disordered" evidence="6">
    <location>
        <begin position="562"/>
        <end position="590"/>
    </location>
</feature>
<feature type="compositionally biased region" description="Basic and acidic residues" evidence="6">
    <location>
        <begin position="502"/>
        <end position="512"/>
    </location>
</feature>
<organism evidence="8 9">
    <name type="scientific">Anaeramoeba flamelloides</name>
    <dbReference type="NCBI Taxonomy" id="1746091"/>
    <lineage>
        <taxon>Eukaryota</taxon>
        <taxon>Metamonada</taxon>
        <taxon>Anaeramoebidae</taxon>
        <taxon>Anaeramoeba</taxon>
    </lineage>
</organism>
<feature type="compositionally biased region" description="Polar residues" evidence="6">
    <location>
        <begin position="445"/>
        <end position="454"/>
    </location>
</feature>
<evidence type="ECO:0000256" key="2">
    <source>
        <dbReference type="ARBA" id="ARBA00023043"/>
    </source>
</evidence>
<evidence type="ECO:0000256" key="3">
    <source>
        <dbReference type="PROSITE-ProRule" id="PRU00023"/>
    </source>
</evidence>
<dbReference type="SUPFAM" id="SSF50729">
    <property type="entry name" value="PH domain-like"/>
    <property type="match status" value="1"/>
</dbReference>
<dbReference type="PROSITE" id="PS50176">
    <property type="entry name" value="ARM_REPEAT"/>
    <property type="match status" value="3"/>
</dbReference>
<sequence length="2105" mass="242963">MTTNTDNGNDRKKPKKRSFSLKRSRSRSIHKAKTTKINSTNKPKEENEDNLGKKAIKITSTEFGVQTFYFFEDVACKTVLETICEKQGYSKKKTNKSILILTTPQIRWPLEVMEEPMKLFDFDHSLKKGLFVTIRKKKKLEKINLRVHFFENSKKTEMQFTIGYDSQVENLLYKISTKKHTDQANLQIECHFDRKKPKILAYNTYLIDVFREYLVVEGFKIVAKIKTNQENIKDSLYSSSVSEKETSTSDVDDISSDDLLNFFENENSNDSKSEKMETKKKKKNKRKRKKKNRKKKKKNNKKKKKNKKKNNNKNKNKKKKKTKKKIYEKNVIEDNGEKEMKKQEDEHKEIEIENEKKKEIEKDIEIGLETRLGSENETKRTERSRIKERMKKALPKPPTIPKKLLQQTKSMKKTKKVPRPLPKTPSTKKAQPEKDDDLKLDLSLTTNPKNKSSEIQTILSPKNKENVTKKNIYRRFSTRFRKKKIIKNKEKYDNTNSNTFSNEEKENNVDQEKEGTIINNNELIKENIQSLQKINHNEIIINKNDKDNDKTINNKETIIINSTSTTDNEQENHKNNGNINSNKKEKEDYSNKMSYSFPRKYQFSREKVEFQLFNRNIMDYIVESNTKYLQNIGFFMDPQGMLQKIQKNIGILEMIKLEMEDIGSNFNKHLSKIKSVVEDQISSFFLFSIPFICNLYKFKGKQFKSDNLEEIENLIKKKKGQINNENQSEALALIKDLQSMKQFSNSPDKGVLDLIKQDLGVYWFNTNNDLEMSNGRPPSATHFGFKFSSKPIKNGNLDTKTGVLSKKAPFYFSMTQNFLHYFKLEKNKPQDLEEKIKNRELKKSLPLSILDISNASSVNISLSQEKEQSSFRIAYETSHIDVFPNSELEKENWERMIGLMKSRLHIQKLIQINAVLPKYPWSYAIIFHSNDLELGPTDFEAGLYSFDIRCLNSMWNIKKTFPEFIEFRHELNKMFPKKNKNKNNFKTNKNNTNNSMKKQMLIKQRILFVDAFIKEILSDLDISQSKTVRSFFQMDNVYNAIVMEDMELMKLTIDLDQEACIKLTKDGNNILHFAIEKGCNQEIIQLILEYFPDLYNKLNPQKISPLLLAAGLGQVETLKTFSKFESINLNFLHNKTQGMSAFLYSAQCSQLGTMKFLVESNAATINQQQTFSLNSALHLAINNENFEMAKYLLQAGIDIELKDSKLLTALHYAIKSQNLQIMELLLDNNCKVNSIDNEGRTSLHICAQTGNHENLQTLIYTNKCKIDRLDNYNRNALFYAIDINSVECAKILIERGIDTNTYDYLGFNAIHFAVKKGSAKIVNYFEKNVNRKEIDASKPTKKLNYPIHTATIKGKIPIINFLLKYEIEINARNQQGNTALHIAIINSKLDVIKILAKQKNINTMIVNNNNHYPLFLTSKLNMQTIAIDIAYLLLEKNADIDSRNGKLQRTALQQAIINKKYKLARFLVEMGAKSTIRDSQGETALHSCCCKIKNNSLTRYLVQRGCDPFFGDKNQKSVIDLIFNIKLKKNLKKDWENYKKRTEKRKNSLPSNPNSNLNHNPNSNSNSNSNSTQEKPNHFIKINYFPENFEKQSILQKPTKFTCRTLNSIDDLKLAIAQKFGLKAINNLHLVAFTSLSEIYSEVKTNLENPNILTKLSLQLNSLSIERSNHFQILKIGILDLLLQIISKYPTNSRLISTIVGVLNNCTLDKSIQQYLGQETQTFPILLSLLSNDDLGIKILTRVILLLWNLIQNEQNANKFAELEGVQDLIDIMKEFPRSLEIQYRGLGALLALSSKVSTSYIMMRSGCISVILNLMKTYATNQEVITRSINVLYNLAANKTNSLIMGKTLIPKQIIALLKNEIKKNNFPLISRCLIFLANFSSNETNKKDLASNGVVPILLAILLKYKDKENIITTNLIILNNLLSLKESKLIFAQNKGLEIFILLITKQSLTTPLIQKKIATILVSLTFDDTLQNDLIRVKVIATLLNLVKNNDNLNVDLLLSLIICISNLLLIDKCKNEIIQSNSIEIFLQLTKNYLKTPLIIEKISLFFLNSSCDINAIKRLIQNNGKETFDLLLKLYPNNPQIVKRIKGALNNISYNNNNF</sequence>
<evidence type="ECO:0000313" key="8">
    <source>
        <dbReference type="EMBL" id="KAJ6241755.1"/>
    </source>
</evidence>
<feature type="region of interest" description="Disordered" evidence="6">
    <location>
        <begin position="1541"/>
        <end position="1574"/>
    </location>
</feature>
<feature type="repeat" description="ANK" evidence="3">
    <location>
        <begin position="1172"/>
        <end position="1204"/>
    </location>
</feature>
<evidence type="ECO:0000259" key="7">
    <source>
        <dbReference type="PROSITE" id="PS50003"/>
    </source>
</evidence>